<keyword evidence="8 9" id="KW-0456">Lyase</keyword>
<comment type="caution">
    <text evidence="11">The sequence shown here is derived from an EMBL/GenBank/DDBJ whole genome shotgun (WGS) entry which is preliminary data.</text>
</comment>
<keyword evidence="7 9" id="KW-0005">Acetoin biosynthesis</keyword>
<keyword evidence="10" id="KW-0732">Signal</keyword>
<dbReference type="Gene3D" id="3.30.1330.80">
    <property type="entry name" value="Hypothetical protein, similar to alpha- acetolactate decarboxylase, domain 2"/>
    <property type="match status" value="2"/>
</dbReference>
<evidence type="ECO:0000256" key="3">
    <source>
        <dbReference type="ARBA" id="ARBA00007106"/>
    </source>
</evidence>
<dbReference type="PROSITE" id="PS51257">
    <property type="entry name" value="PROKAR_LIPOPROTEIN"/>
    <property type="match status" value="1"/>
</dbReference>
<feature type="chain" id="PRO_5047028870" description="Alpha-acetolactate decarboxylase" evidence="10">
    <location>
        <begin position="27"/>
        <end position="275"/>
    </location>
</feature>
<protein>
    <recommendedName>
        <fullName evidence="5 9">Alpha-acetolactate decarboxylase</fullName>
        <ecNumber evidence="4 9">4.1.1.5</ecNumber>
    </recommendedName>
</protein>
<dbReference type="EC" id="4.1.1.5" evidence="4 9"/>
<dbReference type="RefSeq" id="WP_379841474.1">
    <property type="nucleotide sequence ID" value="NZ_JBHSMA010000001.1"/>
</dbReference>
<comment type="catalytic activity">
    <reaction evidence="1 9">
        <text>(2S)-2-acetolactate + H(+) = (R)-acetoin + CO2</text>
        <dbReference type="Rhea" id="RHEA:21580"/>
        <dbReference type="ChEBI" id="CHEBI:15378"/>
        <dbReference type="ChEBI" id="CHEBI:15686"/>
        <dbReference type="ChEBI" id="CHEBI:16526"/>
        <dbReference type="ChEBI" id="CHEBI:58476"/>
        <dbReference type="EC" id="4.1.1.5"/>
    </reaction>
</comment>
<evidence type="ECO:0000313" key="12">
    <source>
        <dbReference type="Proteomes" id="UP001596106"/>
    </source>
</evidence>
<evidence type="ECO:0000256" key="6">
    <source>
        <dbReference type="ARBA" id="ARBA00022793"/>
    </source>
</evidence>
<evidence type="ECO:0000256" key="5">
    <source>
        <dbReference type="ARBA" id="ARBA00020164"/>
    </source>
</evidence>
<accession>A0ABW0I4T0</accession>
<evidence type="ECO:0000256" key="4">
    <source>
        <dbReference type="ARBA" id="ARBA00013204"/>
    </source>
</evidence>
<evidence type="ECO:0000256" key="1">
    <source>
        <dbReference type="ARBA" id="ARBA00001784"/>
    </source>
</evidence>
<evidence type="ECO:0000256" key="7">
    <source>
        <dbReference type="ARBA" id="ARBA00023061"/>
    </source>
</evidence>
<proteinExistence type="inferred from homology"/>
<keyword evidence="6 9" id="KW-0210">Decarboxylase</keyword>
<evidence type="ECO:0000256" key="8">
    <source>
        <dbReference type="ARBA" id="ARBA00023239"/>
    </source>
</evidence>
<dbReference type="Pfam" id="PF03306">
    <property type="entry name" value="AAL_decarboxy"/>
    <property type="match status" value="1"/>
</dbReference>
<dbReference type="NCBIfam" id="TIGR01252">
    <property type="entry name" value="acetolac_decarb"/>
    <property type="match status" value="1"/>
</dbReference>
<dbReference type="PANTHER" id="PTHR35524">
    <property type="entry name" value="ALPHA-ACETOLACTATE DECARBOXYLASE"/>
    <property type="match status" value="1"/>
</dbReference>
<dbReference type="CDD" id="cd17299">
    <property type="entry name" value="acetolactate_decarboxylase"/>
    <property type="match status" value="1"/>
</dbReference>
<reference evidence="12" key="1">
    <citation type="journal article" date="2019" name="Int. J. Syst. Evol. Microbiol.">
        <title>The Global Catalogue of Microorganisms (GCM) 10K type strain sequencing project: providing services to taxonomists for standard genome sequencing and annotation.</title>
        <authorList>
            <consortium name="The Broad Institute Genomics Platform"/>
            <consortium name="The Broad Institute Genome Sequencing Center for Infectious Disease"/>
            <person name="Wu L."/>
            <person name="Ma J."/>
        </authorList>
    </citation>
    <scope>NUCLEOTIDE SEQUENCE [LARGE SCALE GENOMIC DNA]</scope>
    <source>
        <strain evidence="12">CCUG 55250</strain>
    </source>
</reference>
<keyword evidence="12" id="KW-1185">Reference proteome</keyword>
<dbReference type="PANTHER" id="PTHR35524:SF1">
    <property type="entry name" value="ALPHA-ACETOLACTATE DECARBOXYLASE"/>
    <property type="match status" value="1"/>
</dbReference>
<dbReference type="SUPFAM" id="SSF117856">
    <property type="entry name" value="AF0104/ALDC/Ptd012-like"/>
    <property type="match status" value="1"/>
</dbReference>
<comment type="pathway">
    <text evidence="2 9">Polyol metabolism; (R,R)-butane-2,3-diol biosynthesis; (R,R)-butane-2,3-diol from pyruvate: step 2/3.</text>
</comment>
<dbReference type="EMBL" id="JBHSMA010000001">
    <property type="protein sequence ID" value="MFC5408521.1"/>
    <property type="molecule type" value="Genomic_DNA"/>
</dbReference>
<dbReference type="Proteomes" id="UP001596106">
    <property type="component" value="Unassembled WGS sequence"/>
</dbReference>
<gene>
    <name evidence="11" type="primary">budA</name>
    <name evidence="11" type="ORF">ACFPMF_04335</name>
</gene>
<dbReference type="PIRSF" id="PIRSF001332">
    <property type="entry name" value="Acetolac_decarb"/>
    <property type="match status" value="1"/>
</dbReference>
<comment type="similarity">
    <text evidence="3 9">Belongs to the alpha-acetolactate decarboxylase family.</text>
</comment>
<dbReference type="GO" id="GO:0047605">
    <property type="term" value="F:acetolactate decarboxylase activity"/>
    <property type="evidence" value="ECO:0007669"/>
    <property type="project" value="UniProtKB-EC"/>
</dbReference>
<evidence type="ECO:0000256" key="9">
    <source>
        <dbReference type="PIRNR" id="PIRNR001332"/>
    </source>
</evidence>
<name>A0ABW0I4T0_9BACT</name>
<dbReference type="InterPro" id="IPR005128">
    <property type="entry name" value="Acetolactate_a_deCO2ase"/>
</dbReference>
<sequence>MKCYAKALRANWLLYALTVSSLFVQACTSRQTGAADGVPSAKSDFMYQYSIIDALLGGVFDGNLTLGQLKTKGDFGIGTFNRVDGELIVDQGKVYKVRYDGSIQEVPDHDSTSIAFVKFFKADSSFTLRDSTITLDQLEQQLMATLPANELYAIRMKGRFSKLTARAPGAARKPYPSLKDHLAKHQYLFNLSNTSGVVIGFLLPGYLAKVNVPGFHFHYLADDHKSGGHIFDFTTNELTVEIDKIQGYTVELNTVADFDKVGLDKDRQEELRKIE</sequence>
<evidence type="ECO:0000313" key="11">
    <source>
        <dbReference type="EMBL" id="MFC5408521.1"/>
    </source>
</evidence>
<evidence type="ECO:0000256" key="2">
    <source>
        <dbReference type="ARBA" id="ARBA00005170"/>
    </source>
</evidence>
<evidence type="ECO:0000256" key="10">
    <source>
        <dbReference type="SAM" id="SignalP"/>
    </source>
</evidence>
<organism evidence="11 12">
    <name type="scientific">Larkinella bovis</name>
    <dbReference type="NCBI Taxonomy" id="683041"/>
    <lineage>
        <taxon>Bacteria</taxon>
        <taxon>Pseudomonadati</taxon>
        <taxon>Bacteroidota</taxon>
        <taxon>Cytophagia</taxon>
        <taxon>Cytophagales</taxon>
        <taxon>Spirosomataceae</taxon>
        <taxon>Larkinella</taxon>
    </lineage>
</organism>
<feature type="signal peptide" evidence="10">
    <location>
        <begin position="1"/>
        <end position="26"/>
    </location>
</feature>